<dbReference type="GO" id="GO:0004672">
    <property type="term" value="F:protein kinase activity"/>
    <property type="evidence" value="ECO:0007669"/>
    <property type="project" value="InterPro"/>
</dbReference>
<dbReference type="PROSITE" id="PS50011">
    <property type="entry name" value="PROTEIN_KINASE_DOM"/>
    <property type="match status" value="1"/>
</dbReference>
<dbReference type="InterPro" id="IPR011009">
    <property type="entry name" value="Kinase-like_dom_sf"/>
</dbReference>
<reference evidence="2 3" key="1">
    <citation type="submission" date="2018-11" db="EMBL/GenBank/DDBJ databases">
        <authorList>
            <consortium name="Pathogen Informatics"/>
        </authorList>
    </citation>
    <scope>NUCLEOTIDE SEQUENCE [LARGE SCALE GENOMIC DNA]</scope>
    <source>
        <strain>Denwood</strain>
        <strain evidence="3">Zambia</strain>
    </source>
</reference>
<name>A0A3P8H3M7_9TREM</name>
<protein>
    <recommendedName>
        <fullName evidence="1">Protein kinase domain-containing protein</fullName>
    </recommendedName>
</protein>
<gene>
    <name evidence="2" type="ORF">SMTD_LOCUS21661</name>
</gene>
<dbReference type="Gene3D" id="1.10.510.10">
    <property type="entry name" value="Transferase(Phosphotransferase) domain 1"/>
    <property type="match status" value="1"/>
</dbReference>
<evidence type="ECO:0000313" key="2">
    <source>
        <dbReference type="EMBL" id="VDP85390.1"/>
    </source>
</evidence>
<dbReference type="AlphaFoldDB" id="A0A3P8H3M7"/>
<dbReference type="SUPFAM" id="SSF56112">
    <property type="entry name" value="Protein kinase-like (PK-like)"/>
    <property type="match status" value="1"/>
</dbReference>
<evidence type="ECO:0000259" key="1">
    <source>
        <dbReference type="PROSITE" id="PS50011"/>
    </source>
</evidence>
<dbReference type="Proteomes" id="UP000269396">
    <property type="component" value="Unassembled WGS sequence"/>
</dbReference>
<dbReference type="Pfam" id="PF07714">
    <property type="entry name" value="PK_Tyr_Ser-Thr"/>
    <property type="match status" value="1"/>
</dbReference>
<dbReference type="EMBL" id="UZAL01048056">
    <property type="protein sequence ID" value="VDP85390.1"/>
    <property type="molecule type" value="Genomic_DNA"/>
</dbReference>
<dbReference type="InterPro" id="IPR001245">
    <property type="entry name" value="Ser-Thr/Tyr_kinase_cat_dom"/>
</dbReference>
<feature type="domain" description="Protein kinase" evidence="1">
    <location>
        <begin position="1"/>
        <end position="101"/>
    </location>
</feature>
<evidence type="ECO:0000313" key="3">
    <source>
        <dbReference type="Proteomes" id="UP000269396"/>
    </source>
</evidence>
<proteinExistence type="predicted"/>
<dbReference type="InterPro" id="IPR000719">
    <property type="entry name" value="Prot_kinase_dom"/>
</dbReference>
<accession>A0A3P8H3M7</accession>
<sequence>MNVPPFWLCYIAPEIIHALNIGYVLATTTNELPLTTSSDVFAFGTVWYELLTNEYPFKGLPAEAVTYLVGHGVKPNLRIQCPKDFKVSTRSLWAFLFKFLR</sequence>
<organism evidence="2 3">
    <name type="scientific">Schistosoma mattheei</name>
    <dbReference type="NCBI Taxonomy" id="31246"/>
    <lineage>
        <taxon>Eukaryota</taxon>
        <taxon>Metazoa</taxon>
        <taxon>Spiralia</taxon>
        <taxon>Lophotrochozoa</taxon>
        <taxon>Platyhelminthes</taxon>
        <taxon>Trematoda</taxon>
        <taxon>Digenea</taxon>
        <taxon>Strigeidida</taxon>
        <taxon>Schistosomatoidea</taxon>
        <taxon>Schistosomatidae</taxon>
        <taxon>Schistosoma</taxon>
    </lineage>
</organism>
<keyword evidence="3" id="KW-1185">Reference proteome</keyword>
<dbReference type="GO" id="GO:0005524">
    <property type="term" value="F:ATP binding"/>
    <property type="evidence" value="ECO:0007669"/>
    <property type="project" value="InterPro"/>
</dbReference>